<sequence length="72" mass="8851">MLQEYISKELQEIDRNTVQYMIEEQQERIDAMEKENEELERRNKMQQEQLEAMESEIIELRKMVEKLSGMQK</sequence>
<comment type="caution">
    <text evidence="2">The sequence shown here is derived from an EMBL/GenBank/DDBJ whole genome shotgun (WGS) entry which is preliminary data.</text>
</comment>
<accession>A0ABS6D397</accession>
<evidence type="ECO:0000313" key="2">
    <source>
        <dbReference type="EMBL" id="MBU3875931.1"/>
    </source>
</evidence>
<dbReference type="RefSeq" id="WP_216240949.1">
    <property type="nucleotide sequence ID" value="NZ_JABACJ020000006.1"/>
</dbReference>
<gene>
    <name evidence="2" type="ORF">HGO97_008905</name>
</gene>
<evidence type="ECO:0008006" key="4">
    <source>
        <dbReference type="Google" id="ProtNLM"/>
    </source>
</evidence>
<organism evidence="2 3">
    <name type="scientific">Faecalicatena faecalis</name>
    <dbReference type="NCBI Taxonomy" id="2726362"/>
    <lineage>
        <taxon>Bacteria</taxon>
        <taxon>Bacillati</taxon>
        <taxon>Bacillota</taxon>
        <taxon>Clostridia</taxon>
        <taxon>Lachnospirales</taxon>
        <taxon>Lachnospiraceae</taxon>
        <taxon>Faecalicatena</taxon>
    </lineage>
</organism>
<protein>
    <recommendedName>
        <fullName evidence="4">Cell division protein ZapB</fullName>
    </recommendedName>
</protein>
<keyword evidence="3" id="KW-1185">Reference proteome</keyword>
<evidence type="ECO:0000256" key="1">
    <source>
        <dbReference type="SAM" id="Coils"/>
    </source>
</evidence>
<feature type="coiled-coil region" evidence="1">
    <location>
        <begin position="15"/>
        <end position="70"/>
    </location>
</feature>
<name>A0ABS6D397_9FIRM</name>
<dbReference type="EMBL" id="JABACJ020000006">
    <property type="protein sequence ID" value="MBU3875931.1"/>
    <property type="molecule type" value="Genomic_DNA"/>
</dbReference>
<dbReference type="Proteomes" id="UP000723714">
    <property type="component" value="Unassembled WGS sequence"/>
</dbReference>
<evidence type="ECO:0000313" key="3">
    <source>
        <dbReference type="Proteomes" id="UP000723714"/>
    </source>
</evidence>
<keyword evidence="1" id="KW-0175">Coiled coil</keyword>
<reference evidence="2 3" key="1">
    <citation type="submission" date="2021-06" db="EMBL/GenBank/DDBJ databases">
        <title>Faecalicatena sp. nov. isolated from porcine feces.</title>
        <authorList>
            <person name="Oh B.S."/>
            <person name="Lee J.H."/>
        </authorList>
    </citation>
    <scope>NUCLEOTIDE SEQUENCE [LARGE SCALE GENOMIC DNA]</scope>
    <source>
        <strain evidence="2 3">AGMB00832</strain>
    </source>
</reference>
<proteinExistence type="predicted"/>